<feature type="transmembrane region" description="Helical" evidence="8">
    <location>
        <begin position="228"/>
        <end position="249"/>
    </location>
</feature>
<sequence>MKKFLVSYSWLILLFLYFPMMVLMVYSFNDSRINAEWEGFTFHWYTDLFQKQDVIDAFINSITIAIVTTVVTTVLGVIFAVALHRYKYRFEGAINGLVYLPILIPDILMGLSLLILFSQLGMELGQVTIIIAHITFSISFVVVILAARLSGMGHDLEEAANDLGATPWQTFRYVTLPAIAPGVISAALLTFTLSIDDFVISFFVSGPGSTTLPLYIYSMVKRGVTPEINALSTILIVVIVGLMIASEIFRNKGADGEENSGGHLPL</sequence>
<evidence type="ECO:0000313" key="11">
    <source>
        <dbReference type="Proteomes" id="UP000027778"/>
    </source>
</evidence>
<dbReference type="PANTHER" id="PTHR43848">
    <property type="entry name" value="PUTRESCINE TRANSPORT SYSTEM PERMEASE PROTEIN POTI"/>
    <property type="match status" value="1"/>
</dbReference>
<evidence type="ECO:0000256" key="3">
    <source>
        <dbReference type="ARBA" id="ARBA00022448"/>
    </source>
</evidence>
<evidence type="ECO:0000313" key="10">
    <source>
        <dbReference type="EMBL" id="KEK23560.1"/>
    </source>
</evidence>
<evidence type="ECO:0000256" key="5">
    <source>
        <dbReference type="ARBA" id="ARBA00022692"/>
    </source>
</evidence>
<dbReference type="InterPro" id="IPR000515">
    <property type="entry name" value="MetI-like"/>
</dbReference>
<dbReference type="STRING" id="574375.AZF08_16315"/>
<evidence type="ECO:0000256" key="4">
    <source>
        <dbReference type="ARBA" id="ARBA00022475"/>
    </source>
</evidence>
<evidence type="ECO:0000256" key="1">
    <source>
        <dbReference type="ARBA" id="ARBA00004651"/>
    </source>
</evidence>
<feature type="transmembrane region" description="Helical" evidence="8">
    <location>
        <begin position="7"/>
        <end position="28"/>
    </location>
</feature>
<evidence type="ECO:0000256" key="8">
    <source>
        <dbReference type="RuleBase" id="RU363032"/>
    </source>
</evidence>
<dbReference type="SUPFAM" id="SSF161098">
    <property type="entry name" value="MetI-like"/>
    <property type="match status" value="1"/>
</dbReference>
<feature type="transmembrane region" description="Helical" evidence="8">
    <location>
        <begin position="57"/>
        <end position="84"/>
    </location>
</feature>
<dbReference type="AlphaFoldDB" id="A0A073KAG9"/>
<feature type="transmembrane region" description="Helical" evidence="8">
    <location>
        <begin position="198"/>
        <end position="216"/>
    </location>
</feature>
<name>A0A073KAG9_9BACI</name>
<proteinExistence type="inferred from homology"/>
<feature type="transmembrane region" description="Helical" evidence="8">
    <location>
        <begin position="96"/>
        <end position="117"/>
    </location>
</feature>
<keyword evidence="11" id="KW-1185">Reference proteome</keyword>
<keyword evidence="4" id="KW-1003">Cell membrane</keyword>
<dbReference type="CDD" id="cd06261">
    <property type="entry name" value="TM_PBP2"/>
    <property type="match status" value="1"/>
</dbReference>
<dbReference type="EMBL" id="JOTM01000014">
    <property type="protein sequence ID" value="KEK23560.1"/>
    <property type="molecule type" value="Genomic_DNA"/>
</dbReference>
<dbReference type="eggNOG" id="COG1177">
    <property type="taxonomic scope" value="Bacteria"/>
</dbReference>
<evidence type="ECO:0000256" key="6">
    <source>
        <dbReference type="ARBA" id="ARBA00022989"/>
    </source>
</evidence>
<keyword evidence="5 8" id="KW-0812">Transmembrane</keyword>
<keyword evidence="3 8" id="KW-0813">Transport</keyword>
<keyword evidence="7 8" id="KW-0472">Membrane</keyword>
<evidence type="ECO:0000256" key="2">
    <source>
        <dbReference type="ARBA" id="ARBA00007069"/>
    </source>
</evidence>
<dbReference type="Pfam" id="PF00528">
    <property type="entry name" value="BPD_transp_1"/>
    <property type="match status" value="1"/>
</dbReference>
<gene>
    <name evidence="10" type="ORF">BAGA_07485</name>
</gene>
<feature type="domain" description="ABC transmembrane type-1" evidence="9">
    <location>
        <begin position="58"/>
        <end position="246"/>
    </location>
</feature>
<accession>A0A073KAG9</accession>
<feature type="transmembrane region" description="Helical" evidence="8">
    <location>
        <begin position="129"/>
        <end position="149"/>
    </location>
</feature>
<keyword evidence="6 8" id="KW-1133">Transmembrane helix</keyword>
<dbReference type="PROSITE" id="PS50928">
    <property type="entry name" value="ABC_TM1"/>
    <property type="match status" value="1"/>
</dbReference>
<feature type="transmembrane region" description="Helical" evidence="8">
    <location>
        <begin position="170"/>
        <end position="192"/>
    </location>
</feature>
<dbReference type="RefSeq" id="WP_033675345.1">
    <property type="nucleotide sequence ID" value="NZ_JOTM01000014.1"/>
</dbReference>
<dbReference type="GO" id="GO:0005886">
    <property type="term" value="C:plasma membrane"/>
    <property type="evidence" value="ECO:0007669"/>
    <property type="project" value="UniProtKB-SubCell"/>
</dbReference>
<comment type="similarity">
    <text evidence="2">Belongs to the binding-protein-dependent transport system permease family. CysTW subfamily.</text>
</comment>
<dbReference type="GO" id="GO:0055085">
    <property type="term" value="P:transmembrane transport"/>
    <property type="evidence" value="ECO:0007669"/>
    <property type="project" value="InterPro"/>
</dbReference>
<dbReference type="Proteomes" id="UP000027778">
    <property type="component" value="Unassembled WGS sequence"/>
</dbReference>
<organism evidence="10 11">
    <name type="scientific">Bacillus gaemokensis</name>
    <dbReference type="NCBI Taxonomy" id="574375"/>
    <lineage>
        <taxon>Bacteria</taxon>
        <taxon>Bacillati</taxon>
        <taxon>Bacillota</taxon>
        <taxon>Bacilli</taxon>
        <taxon>Bacillales</taxon>
        <taxon>Bacillaceae</taxon>
        <taxon>Bacillus</taxon>
        <taxon>Bacillus cereus group</taxon>
    </lineage>
</organism>
<dbReference type="InterPro" id="IPR035906">
    <property type="entry name" value="MetI-like_sf"/>
</dbReference>
<dbReference type="OrthoDB" id="9782004at2"/>
<protein>
    <submittedName>
        <fullName evidence="10">Spermidine/putrescine ABC transporter permease</fullName>
    </submittedName>
</protein>
<evidence type="ECO:0000256" key="7">
    <source>
        <dbReference type="ARBA" id="ARBA00023136"/>
    </source>
</evidence>
<evidence type="ECO:0000259" key="9">
    <source>
        <dbReference type="PROSITE" id="PS50928"/>
    </source>
</evidence>
<dbReference type="PANTHER" id="PTHR43848:SF2">
    <property type="entry name" value="PUTRESCINE TRANSPORT SYSTEM PERMEASE PROTEIN POTI"/>
    <property type="match status" value="1"/>
</dbReference>
<comment type="caution">
    <text evidence="10">The sequence shown here is derived from an EMBL/GenBank/DDBJ whole genome shotgun (WGS) entry which is preliminary data.</text>
</comment>
<dbReference type="Gene3D" id="1.10.3720.10">
    <property type="entry name" value="MetI-like"/>
    <property type="match status" value="1"/>
</dbReference>
<comment type="subcellular location">
    <subcellularLocation>
        <location evidence="1 8">Cell membrane</location>
        <topology evidence="1 8">Multi-pass membrane protein</topology>
    </subcellularLocation>
</comment>
<dbReference type="InterPro" id="IPR051789">
    <property type="entry name" value="Bact_Polyamine_Transport"/>
</dbReference>
<reference evidence="10 11" key="1">
    <citation type="submission" date="2014-06" db="EMBL/GenBank/DDBJ databases">
        <title>Draft genome sequence of Bacillus gaemokensis JCM 15801 (MCCC 1A00707).</title>
        <authorList>
            <person name="Lai Q."/>
            <person name="Liu Y."/>
            <person name="Shao Z."/>
        </authorList>
    </citation>
    <scope>NUCLEOTIDE SEQUENCE [LARGE SCALE GENOMIC DNA]</scope>
    <source>
        <strain evidence="10 11">JCM 15801</strain>
    </source>
</reference>